<feature type="region of interest" description="Disordered" evidence="1">
    <location>
        <begin position="84"/>
        <end position="272"/>
    </location>
</feature>
<feature type="compositionally biased region" description="Polar residues" evidence="1">
    <location>
        <begin position="661"/>
        <end position="674"/>
    </location>
</feature>
<reference evidence="2 3" key="1">
    <citation type="journal article" date="2024" name="J Genomics">
        <title>Draft genome sequencing and assembly of Favolaschia claudopus CIRM-BRFM 2984 isolated from oak limbs.</title>
        <authorList>
            <person name="Navarro D."/>
            <person name="Drula E."/>
            <person name="Chaduli D."/>
            <person name="Cazenave R."/>
            <person name="Ahrendt S."/>
            <person name="Wang J."/>
            <person name="Lipzen A."/>
            <person name="Daum C."/>
            <person name="Barry K."/>
            <person name="Grigoriev I.V."/>
            <person name="Favel A."/>
            <person name="Rosso M.N."/>
            <person name="Martin F."/>
        </authorList>
    </citation>
    <scope>NUCLEOTIDE SEQUENCE [LARGE SCALE GENOMIC DNA]</scope>
    <source>
        <strain evidence="2 3">CIRM-BRFM 2984</strain>
    </source>
</reference>
<feature type="region of interest" description="Disordered" evidence="1">
    <location>
        <begin position="425"/>
        <end position="467"/>
    </location>
</feature>
<evidence type="ECO:0000313" key="2">
    <source>
        <dbReference type="EMBL" id="KAK7023892.1"/>
    </source>
</evidence>
<protein>
    <submittedName>
        <fullName evidence="2">Uncharacterized protein</fullName>
    </submittedName>
</protein>
<accession>A0AAW0BDJ1</accession>
<feature type="compositionally biased region" description="Acidic residues" evidence="1">
    <location>
        <begin position="129"/>
        <end position="142"/>
    </location>
</feature>
<feature type="compositionally biased region" description="Acidic residues" evidence="1">
    <location>
        <begin position="525"/>
        <end position="535"/>
    </location>
</feature>
<organism evidence="2 3">
    <name type="scientific">Favolaschia claudopus</name>
    <dbReference type="NCBI Taxonomy" id="2862362"/>
    <lineage>
        <taxon>Eukaryota</taxon>
        <taxon>Fungi</taxon>
        <taxon>Dikarya</taxon>
        <taxon>Basidiomycota</taxon>
        <taxon>Agaricomycotina</taxon>
        <taxon>Agaricomycetes</taxon>
        <taxon>Agaricomycetidae</taxon>
        <taxon>Agaricales</taxon>
        <taxon>Marasmiineae</taxon>
        <taxon>Mycenaceae</taxon>
        <taxon>Favolaschia</taxon>
    </lineage>
</organism>
<dbReference type="Pfam" id="PF10336">
    <property type="entry name" value="DUF2420"/>
    <property type="match status" value="1"/>
</dbReference>
<gene>
    <name evidence="2" type="ORF">R3P38DRAFT_3270164</name>
</gene>
<feature type="compositionally biased region" description="Acidic residues" evidence="1">
    <location>
        <begin position="642"/>
        <end position="660"/>
    </location>
</feature>
<feature type="compositionally biased region" description="Polar residues" evidence="1">
    <location>
        <begin position="425"/>
        <end position="440"/>
    </location>
</feature>
<dbReference type="InterPro" id="IPR018822">
    <property type="entry name" value="UPF0646"/>
</dbReference>
<feature type="region of interest" description="Disordered" evidence="1">
    <location>
        <begin position="498"/>
        <end position="705"/>
    </location>
</feature>
<dbReference type="Proteomes" id="UP001362999">
    <property type="component" value="Unassembled WGS sequence"/>
</dbReference>
<feature type="compositionally biased region" description="Acidic residues" evidence="1">
    <location>
        <begin position="596"/>
        <end position="611"/>
    </location>
</feature>
<dbReference type="EMBL" id="JAWWNJ010000035">
    <property type="protein sequence ID" value="KAK7023892.1"/>
    <property type="molecule type" value="Genomic_DNA"/>
</dbReference>
<keyword evidence="3" id="KW-1185">Reference proteome</keyword>
<dbReference type="AlphaFoldDB" id="A0AAW0BDJ1"/>
<name>A0AAW0BDJ1_9AGAR</name>
<evidence type="ECO:0000313" key="3">
    <source>
        <dbReference type="Proteomes" id="UP001362999"/>
    </source>
</evidence>
<proteinExistence type="predicted"/>
<comment type="caution">
    <text evidence="2">The sequence shown here is derived from an EMBL/GenBank/DDBJ whole genome shotgun (WGS) entry which is preliminary data.</text>
</comment>
<sequence>MSAMLFEMTDVDMHPPWFDAEAKMEDDIPHFTDHDSTLSVEVEMDDNYQDIEYEMGDGEGEEYYDEMSSDLLDIQVHEPVDTPFEDATLLPPETVNTSDPPLFGVADPSKLPPLPADLSLMSPLPPDTDLPDAEPEQVEGTDESPGGENASDPPLDPVAASPADDGPLETPAELQQEPQQELLDTVAEQQPEIEAVADAYPEEQLQEQLQKTDVEQVLLESFDERQPSEPGAVVDESGAVEEPQFEDDPSGSDARQADESNAGDPHEISEGVYIDPPPAVLVSFESSDVPDVCLFNQPARSRSASPPAETREQAHQVFDILLHNRPLLYYEPLSSVFEALRQEEFIGRIPHLAESELVLDAYDLQLVISEDNVHAPEVTLHDLNVLHDGCDIAGPLRFRLKAVAPRFILRYHSLQDQVSRLNLANQENSTSTREQAQTVQEDLDKEPNDNSAPKDPQVDTSAAEETLPEHDTEYIAPEPESTPQQIFDEASEANVVEEDGEGYTGSGQVQTELDEINTASLPPLPEEDDDEEEPDATGTEESKLDDEFVVIETPGTQPSVTLTGILVEGTGNERETDPQSSLDPSSRDDAGPSEHEQEDELQSGLVPEDDTGVLANNSAEPSTEELALDGEIYDDDSRWEDTLEGDGDPDTTWEVEEPENETASNESSVTLSSKASKRSFDQIDPEEVVGQSPPGSPGSKRTRIA</sequence>
<feature type="compositionally biased region" description="Acidic residues" evidence="1">
    <location>
        <begin position="622"/>
        <end position="634"/>
    </location>
</feature>
<evidence type="ECO:0000256" key="1">
    <source>
        <dbReference type="SAM" id="MobiDB-lite"/>
    </source>
</evidence>
<feature type="compositionally biased region" description="Basic and acidic residues" evidence="1">
    <location>
        <begin position="585"/>
        <end position="595"/>
    </location>
</feature>
<feature type="compositionally biased region" description="Low complexity" evidence="1">
    <location>
        <begin position="168"/>
        <end position="183"/>
    </location>
</feature>